<proteinExistence type="predicted"/>
<dbReference type="PANTHER" id="PTHR37312">
    <property type="entry name" value="MEMBRANE-BOUND ACYLTRANSFERASE YKRP-RELATED"/>
    <property type="match status" value="1"/>
</dbReference>
<feature type="transmembrane region" description="Helical" evidence="1">
    <location>
        <begin position="215"/>
        <end position="240"/>
    </location>
</feature>
<evidence type="ECO:0000313" key="4">
    <source>
        <dbReference type="Proteomes" id="UP001243844"/>
    </source>
</evidence>
<evidence type="ECO:0000259" key="2">
    <source>
        <dbReference type="Pfam" id="PF01757"/>
    </source>
</evidence>
<keyword evidence="1" id="KW-0472">Membrane</keyword>
<feature type="transmembrane region" description="Helical" evidence="1">
    <location>
        <begin position="12"/>
        <end position="31"/>
    </location>
</feature>
<sequence length="320" mass="36866">MRDPLIDRSKGVLIFLVVWGHFLERLVGWGIDESRILLTTIYAIHMPAFIFISGMLFKNKNIVDKIIYFLSLLIPFQLFYLLFNYAFTGQWSTAWWYQPYWILWYLFGMICWSLLLPVILKTKYPLFVSMLLAVLVGFSPINNYILSIGRVFTFLPFFVLGHLYGKDLLGWLKRNPKLNILGFIVICVIALIFAFFPISSAWLYGSYSFNQLHVYGLAAVGMRVGLMLLSTIGCLALLALVPNTESKYMLQLGQNTLAVYLLHGFVVIIIANSLSLPGSFELKILLCFLLSVVTCYLFQQHIFSHMIDKITKLFRWNKST</sequence>
<accession>A0AAW8J5C3</accession>
<feature type="transmembrane region" description="Helical" evidence="1">
    <location>
        <begin position="252"/>
        <end position="274"/>
    </location>
</feature>
<feature type="transmembrane region" description="Helical" evidence="1">
    <location>
        <begin position="181"/>
        <end position="203"/>
    </location>
</feature>
<keyword evidence="3" id="KW-0808">Transferase</keyword>
<gene>
    <name evidence="3" type="ORF">RFH47_01185</name>
</gene>
<name>A0AAW8J5C3_9GAMM</name>
<protein>
    <submittedName>
        <fullName evidence="3">Acyltransferase family protein</fullName>
    </submittedName>
</protein>
<feature type="transmembrane region" description="Helical" evidence="1">
    <location>
        <begin position="126"/>
        <end position="145"/>
    </location>
</feature>
<feature type="transmembrane region" description="Helical" evidence="1">
    <location>
        <begin position="280"/>
        <end position="298"/>
    </location>
</feature>
<dbReference type="Proteomes" id="UP001243844">
    <property type="component" value="Unassembled WGS sequence"/>
</dbReference>
<feature type="transmembrane region" description="Helical" evidence="1">
    <location>
        <begin position="99"/>
        <end position="119"/>
    </location>
</feature>
<comment type="caution">
    <text evidence="3">The sequence shown here is derived from an EMBL/GenBank/DDBJ whole genome shotgun (WGS) entry which is preliminary data.</text>
</comment>
<keyword evidence="3" id="KW-0012">Acyltransferase</keyword>
<organism evidence="3 4">
    <name type="scientific">Acinetobacter rudis</name>
    <dbReference type="NCBI Taxonomy" id="632955"/>
    <lineage>
        <taxon>Bacteria</taxon>
        <taxon>Pseudomonadati</taxon>
        <taxon>Pseudomonadota</taxon>
        <taxon>Gammaproteobacteria</taxon>
        <taxon>Moraxellales</taxon>
        <taxon>Moraxellaceae</taxon>
        <taxon>Acinetobacter</taxon>
    </lineage>
</organism>
<dbReference type="RefSeq" id="WP_308980770.1">
    <property type="nucleotide sequence ID" value="NZ_JAVIDL010000002.1"/>
</dbReference>
<dbReference type="Pfam" id="PF01757">
    <property type="entry name" value="Acyl_transf_3"/>
    <property type="match status" value="1"/>
</dbReference>
<dbReference type="InterPro" id="IPR052734">
    <property type="entry name" value="Nod_factor_acetyltransferase"/>
</dbReference>
<feature type="transmembrane region" description="Helical" evidence="1">
    <location>
        <begin position="37"/>
        <end position="57"/>
    </location>
</feature>
<reference evidence="3" key="1">
    <citation type="submission" date="2023-08" db="EMBL/GenBank/DDBJ databases">
        <title>Emergence of clinically-relevant ST2 carbapenem-resistant Acinetobacter baumannii strains in hospital sewages in Zhejiang, East of China.</title>
        <authorList>
            <person name="Kaichao C."/>
            <person name="Zhang R."/>
        </authorList>
    </citation>
    <scope>NUCLEOTIDE SEQUENCE</scope>
    <source>
        <strain evidence="3">M-RB-37</strain>
    </source>
</reference>
<dbReference type="EMBL" id="JAVIDL010000002">
    <property type="protein sequence ID" value="MDQ8934364.1"/>
    <property type="molecule type" value="Genomic_DNA"/>
</dbReference>
<evidence type="ECO:0000256" key="1">
    <source>
        <dbReference type="SAM" id="Phobius"/>
    </source>
</evidence>
<dbReference type="PANTHER" id="PTHR37312:SF1">
    <property type="entry name" value="MEMBRANE-BOUND ACYLTRANSFERASE YKRP-RELATED"/>
    <property type="match status" value="1"/>
</dbReference>
<evidence type="ECO:0000313" key="3">
    <source>
        <dbReference type="EMBL" id="MDQ8934364.1"/>
    </source>
</evidence>
<dbReference type="AlphaFoldDB" id="A0AAW8J5C3"/>
<dbReference type="GO" id="GO:0016747">
    <property type="term" value="F:acyltransferase activity, transferring groups other than amino-acyl groups"/>
    <property type="evidence" value="ECO:0007669"/>
    <property type="project" value="InterPro"/>
</dbReference>
<feature type="transmembrane region" description="Helical" evidence="1">
    <location>
        <begin position="66"/>
        <end position="87"/>
    </location>
</feature>
<feature type="domain" description="Acyltransferase 3" evidence="2">
    <location>
        <begin position="6"/>
        <end position="298"/>
    </location>
</feature>
<dbReference type="InterPro" id="IPR002656">
    <property type="entry name" value="Acyl_transf_3_dom"/>
</dbReference>
<keyword evidence="1" id="KW-0812">Transmembrane</keyword>
<keyword evidence="1" id="KW-1133">Transmembrane helix</keyword>